<evidence type="ECO:0000313" key="6">
    <source>
        <dbReference type="Proteomes" id="UP000199515"/>
    </source>
</evidence>
<evidence type="ECO:0000256" key="4">
    <source>
        <dbReference type="HAMAP-Rule" id="MF_01813"/>
    </source>
</evidence>
<feature type="binding site" evidence="4">
    <location>
        <begin position="148"/>
        <end position="149"/>
    </location>
    <ligand>
        <name>S-adenosyl-L-methionine</name>
        <dbReference type="ChEBI" id="CHEBI:59789"/>
    </ligand>
</feature>
<dbReference type="PROSITE" id="PS01184">
    <property type="entry name" value="UBIE_2"/>
    <property type="match status" value="1"/>
</dbReference>
<protein>
    <recommendedName>
        <fullName evidence="4">Demethylmenaquinone methyltransferase</fullName>
        <ecNumber evidence="4">2.1.1.163</ecNumber>
    </recommendedName>
</protein>
<accession>A0A1H3L599</accession>
<dbReference type="NCBIfam" id="NF001241">
    <property type="entry name" value="PRK00216.1-2"/>
    <property type="match status" value="1"/>
</dbReference>
<name>A0A1H3L599_9PSEU</name>
<comment type="similarity">
    <text evidence="4">Belongs to the class I-like SAM-binding methyltransferase superfamily. MenG/UbiE family.</text>
</comment>
<evidence type="ECO:0000313" key="5">
    <source>
        <dbReference type="EMBL" id="SDY59561.1"/>
    </source>
</evidence>
<comment type="pathway">
    <text evidence="4">Quinol/quinone metabolism; menaquinone biosynthesis; menaquinol from 1,4-dihydroxy-2-naphthoate: step 2/2.</text>
</comment>
<dbReference type="UniPathway" id="UPA00079">
    <property type="reaction ID" value="UER00169"/>
</dbReference>
<reference evidence="5 6" key="1">
    <citation type="submission" date="2016-10" db="EMBL/GenBank/DDBJ databases">
        <authorList>
            <person name="de Groot N.N."/>
        </authorList>
    </citation>
    <scope>NUCLEOTIDE SEQUENCE [LARGE SCALE GENOMIC DNA]</scope>
    <source>
        <strain evidence="5 6">CPCC 202699</strain>
    </source>
</reference>
<dbReference type="GO" id="GO:0032259">
    <property type="term" value="P:methylation"/>
    <property type="evidence" value="ECO:0007669"/>
    <property type="project" value="UniProtKB-KW"/>
</dbReference>
<comment type="function">
    <text evidence="4">Methyltransferase required for the conversion of demethylmenaquinol (DMKH2) to menaquinol (MKH2).</text>
</comment>
<gene>
    <name evidence="4" type="primary">menG</name>
    <name evidence="5" type="ORF">SAMN05421504_10668</name>
</gene>
<organism evidence="5 6">
    <name type="scientific">Amycolatopsis xylanica</name>
    <dbReference type="NCBI Taxonomy" id="589385"/>
    <lineage>
        <taxon>Bacteria</taxon>
        <taxon>Bacillati</taxon>
        <taxon>Actinomycetota</taxon>
        <taxon>Actinomycetes</taxon>
        <taxon>Pseudonocardiales</taxon>
        <taxon>Pseudonocardiaceae</taxon>
        <taxon>Amycolatopsis</taxon>
    </lineage>
</organism>
<keyword evidence="3 4" id="KW-0949">S-adenosyl-L-methionine</keyword>
<dbReference type="Proteomes" id="UP000199515">
    <property type="component" value="Unassembled WGS sequence"/>
</dbReference>
<keyword evidence="4" id="KW-0474">Menaquinone biosynthesis</keyword>
<dbReference type="Pfam" id="PF01209">
    <property type="entry name" value="Ubie_methyltran"/>
    <property type="match status" value="1"/>
</dbReference>
<dbReference type="InterPro" id="IPR004033">
    <property type="entry name" value="UbiE/COQ5_MeTrFase"/>
</dbReference>
<dbReference type="SUPFAM" id="SSF53335">
    <property type="entry name" value="S-adenosyl-L-methionine-dependent methyltransferases"/>
    <property type="match status" value="1"/>
</dbReference>
<evidence type="ECO:0000256" key="1">
    <source>
        <dbReference type="ARBA" id="ARBA00022603"/>
    </source>
</evidence>
<dbReference type="HAMAP" id="MF_01813">
    <property type="entry name" value="MenG_UbiE_methyltr"/>
    <property type="match status" value="1"/>
</dbReference>
<keyword evidence="2 4" id="KW-0808">Transferase</keyword>
<dbReference type="NCBIfam" id="TIGR01934">
    <property type="entry name" value="MenG_MenH_UbiE"/>
    <property type="match status" value="1"/>
</dbReference>
<dbReference type="PANTHER" id="PTHR43591">
    <property type="entry name" value="METHYLTRANSFERASE"/>
    <property type="match status" value="1"/>
</dbReference>
<proteinExistence type="inferred from homology"/>
<keyword evidence="6" id="KW-1185">Reference proteome</keyword>
<dbReference type="EC" id="2.1.1.163" evidence="4"/>
<dbReference type="STRING" id="589385.SAMN05421504_10668"/>
<dbReference type="Gene3D" id="3.40.50.150">
    <property type="entry name" value="Vaccinia Virus protein VP39"/>
    <property type="match status" value="1"/>
</dbReference>
<sequence length="282" mass="31252">MAVKTFAVVFSIIAYTSKLRRVARVFDHSMGWSLTASGLSTRPVYASAMSRASLDKDPHEVAAMFDDVASGYDRANSFMTFGFDRRWRNTTARVLDAKRGEKVLDLAAGTGVSTVEYTRNGAWCLAADFSFGMLKAGKHRKVPMVAADALNLPFADASFDVATITLGIRNFVDTKAALAEIARVVRPGGRLVICEVSTPTFAPLRFVYRKFMLRAMTWVGRRFSSNPEAYAYLAESMLEWPAQRQFAEIIESAGWSDVEWMNLTFGVVAVHRAKKPDVDSES</sequence>
<dbReference type="GO" id="GO:0009234">
    <property type="term" value="P:menaquinone biosynthetic process"/>
    <property type="evidence" value="ECO:0007669"/>
    <property type="project" value="UniProtKB-UniRule"/>
</dbReference>
<dbReference type="EMBL" id="FNON01000006">
    <property type="protein sequence ID" value="SDY59561.1"/>
    <property type="molecule type" value="Genomic_DNA"/>
</dbReference>
<dbReference type="InterPro" id="IPR023576">
    <property type="entry name" value="UbiE/COQ5_MeTrFase_CS"/>
</dbReference>
<keyword evidence="1 4" id="KW-0489">Methyltransferase</keyword>
<comment type="caution">
    <text evidence="4">Lacks conserved residue(s) required for the propagation of feature annotation.</text>
</comment>
<dbReference type="InterPro" id="IPR029063">
    <property type="entry name" value="SAM-dependent_MTases_sf"/>
</dbReference>
<dbReference type="GO" id="GO:0043770">
    <property type="term" value="F:demethylmenaquinone methyltransferase activity"/>
    <property type="evidence" value="ECO:0007669"/>
    <property type="project" value="UniProtKB-UniRule"/>
</dbReference>
<dbReference type="AlphaFoldDB" id="A0A1H3L599"/>
<feature type="binding site" evidence="4">
    <location>
        <position position="110"/>
    </location>
    <ligand>
        <name>S-adenosyl-L-methionine</name>
        <dbReference type="ChEBI" id="CHEBI:59789"/>
    </ligand>
</feature>
<dbReference type="PANTHER" id="PTHR43591:SF24">
    <property type="entry name" value="2-METHOXY-6-POLYPRENYL-1,4-BENZOQUINOL METHYLASE, MITOCHONDRIAL"/>
    <property type="match status" value="1"/>
</dbReference>
<comment type="catalytic activity">
    <reaction evidence="4">
        <text>a 2-demethylmenaquinol + S-adenosyl-L-methionine = a menaquinol + S-adenosyl-L-homocysteine + H(+)</text>
        <dbReference type="Rhea" id="RHEA:42640"/>
        <dbReference type="Rhea" id="RHEA-COMP:9539"/>
        <dbReference type="Rhea" id="RHEA-COMP:9563"/>
        <dbReference type="ChEBI" id="CHEBI:15378"/>
        <dbReference type="ChEBI" id="CHEBI:18151"/>
        <dbReference type="ChEBI" id="CHEBI:55437"/>
        <dbReference type="ChEBI" id="CHEBI:57856"/>
        <dbReference type="ChEBI" id="CHEBI:59789"/>
        <dbReference type="EC" id="2.1.1.163"/>
    </reaction>
</comment>
<evidence type="ECO:0000256" key="3">
    <source>
        <dbReference type="ARBA" id="ARBA00022691"/>
    </source>
</evidence>
<dbReference type="PROSITE" id="PS51608">
    <property type="entry name" value="SAM_MT_UBIE"/>
    <property type="match status" value="1"/>
</dbReference>
<evidence type="ECO:0000256" key="2">
    <source>
        <dbReference type="ARBA" id="ARBA00022679"/>
    </source>
</evidence>
<dbReference type="CDD" id="cd02440">
    <property type="entry name" value="AdoMet_MTases"/>
    <property type="match status" value="1"/>
</dbReference>
<feature type="binding site" evidence="4">
    <location>
        <position position="128"/>
    </location>
    <ligand>
        <name>S-adenosyl-L-methionine</name>
        <dbReference type="ChEBI" id="CHEBI:59789"/>
    </ligand>
</feature>